<reference evidence="1 2" key="1">
    <citation type="submission" date="2018-06" db="EMBL/GenBank/DDBJ databases">
        <authorList>
            <person name="Liu Z.-W."/>
        </authorList>
    </citation>
    <scope>NUCLEOTIDE SEQUENCE [LARGE SCALE GENOMIC DNA]</scope>
    <source>
        <strain evidence="1 2">2b14</strain>
    </source>
</reference>
<gene>
    <name evidence="1" type="ORF">DP923_06390</name>
</gene>
<protein>
    <recommendedName>
        <fullName evidence="3">DUF922 domain-containing protein</fullName>
    </recommendedName>
</protein>
<comment type="caution">
    <text evidence="1">The sequence shown here is derived from an EMBL/GenBank/DDBJ whole genome shotgun (WGS) entry which is preliminary data.</text>
</comment>
<proteinExistence type="predicted"/>
<organism evidence="1 2">
    <name type="scientific">Pontibacter arcticus</name>
    <dbReference type="NCBI Taxonomy" id="2080288"/>
    <lineage>
        <taxon>Bacteria</taxon>
        <taxon>Pseudomonadati</taxon>
        <taxon>Bacteroidota</taxon>
        <taxon>Cytophagia</taxon>
        <taxon>Cytophagales</taxon>
        <taxon>Hymenobacteraceae</taxon>
        <taxon>Pontibacter</taxon>
    </lineage>
</organism>
<dbReference type="Proteomes" id="UP000251692">
    <property type="component" value="Unassembled WGS sequence"/>
</dbReference>
<sequence length="366" mass="42101">MWRFVLKSKFILLIPLFILSAAMLKPVPEAITLKAEPFPFKPTEFYVATVTDERTDKKAVAYLLDATSGKPKPVDLKGGGLVAMKAHLQQNLQRNAKLRPVSLRIKEYKITEKPTQTGRIEGKLAVKIAFDLQREDETLQLVEYTSGATYDRPISDFGVVEPVLRKSLENGLVYFNAWINREANKNELLAKGLKIRFKDYNAAEEDTVFYTSEKLLTWQDFLGAPSKPSNYGAAVFTSFAYEGNTNVKNAMVEIDLLLKVYVLRSSSWVRETSRDAYSLNHEQRHFDITKLVTERFKQTLHPDSLTIADYNSQMQYKFLESYKEMNRMQDQYDAETRNGLDQAAQHRWNQKLDEELAKFAVKKKVQ</sequence>
<reference evidence="1 2" key="2">
    <citation type="submission" date="2018-07" db="EMBL/GenBank/DDBJ databases">
        <title>Pontibacter sp. 2b14 genomic sequence and assembly.</title>
        <authorList>
            <person name="Du Z.-J."/>
        </authorList>
    </citation>
    <scope>NUCLEOTIDE SEQUENCE [LARGE SCALE GENOMIC DNA]</scope>
    <source>
        <strain evidence="1 2">2b14</strain>
    </source>
</reference>
<dbReference type="EMBL" id="QMDV01000002">
    <property type="protein sequence ID" value="RAU83447.1"/>
    <property type="molecule type" value="Genomic_DNA"/>
</dbReference>
<evidence type="ECO:0000313" key="1">
    <source>
        <dbReference type="EMBL" id="RAU83447.1"/>
    </source>
</evidence>
<dbReference type="OrthoDB" id="5431540at2"/>
<name>A0A364RGR0_9BACT</name>
<evidence type="ECO:0008006" key="3">
    <source>
        <dbReference type="Google" id="ProtNLM"/>
    </source>
</evidence>
<dbReference type="AlphaFoldDB" id="A0A364RGR0"/>
<keyword evidence="2" id="KW-1185">Reference proteome</keyword>
<accession>A0A364RGR0</accession>
<evidence type="ECO:0000313" key="2">
    <source>
        <dbReference type="Proteomes" id="UP000251692"/>
    </source>
</evidence>